<sequence>MPTDKYADMEEKLWILEDLNMMYIRQIALSLQMADRKQPHMSSISLCYCAPFQPGLTQSTAADTAPLTPSVIVR</sequence>
<evidence type="ECO:0000313" key="1">
    <source>
        <dbReference type="EMBL" id="MED6279007.1"/>
    </source>
</evidence>
<gene>
    <name evidence="1" type="ORF">CHARACLAT_030076</name>
</gene>
<keyword evidence="2" id="KW-1185">Reference proteome</keyword>
<dbReference type="Proteomes" id="UP001352852">
    <property type="component" value="Unassembled WGS sequence"/>
</dbReference>
<comment type="caution">
    <text evidence="1">The sequence shown here is derived from an EMBL/GenBank/DDBJ whole genome shotgun (WGS) entry which is preliminary data.</text>
</comment>
<reference evidence="1 2" key="1">
    <citation type="submission" date="2021-06" db="EMBL/GenBank/DDBJ databases">
        <authorList>
            <person name="Palmer J.M."/>
        </authorList>
    </citation>
    <scope>NUCLEOTIDE SEQUENCE [LARGE SCALE GENOMIC DNA]</scope>
    <source>
        <strain evidence="1 2">CL_MEX2019</strain>
        <tissue evidence="1">Muscle</tissue>
    </source>
</reference>
<dbReference type="EMBL" id="JAHUTJ010037214">
    <property type="protein sequence ID" value="MED6279007.1"/>
    <property type="molecule type" value="Genomic_DNA"/>
</dbReference>
<accession>A0ABU7DVK3</accession>
<name>A0ABU7DVK3_9TELE</name>
<protein>
    <submittedName>
        <fullName evidence="1">Uncharacterized protein</fullName>
    </submittedName>
</protein>
<organism evidence="1 2">
    <name type="scientific">Characodon lateralis</name>
    <dbReference type="NCBI Taxonomy" id="208331"/>
    <lineage>
        <taxon>Eukaryota</taxon>
        <taxon>Metazoa</taxon>
        <taxon>Chordata</taxon>
        <taxon>Craniata</taxon>
        <taxon>Vertebrata</taxon>
        <taxon>Euteleostomi</taxon>
        <taxon>Actinopterygii</taxon>
        <taxon>Neopterygii</taxon>
        <taxon>Teleostei</taxon>
        <taxon>Neoteleostei</taxon>
        <taxon>Acanthomorphata</taxon>
        <taxon>Ovalentaria</taxon>
        <taxon>Atherinomorphae</taxon>
        <taxon>Cyprinodontiformes</taxon>
        <taxon>Goodeidae</taxon>
        <taxon>Characodon</taxon>
    </lineage>
</organism>
<proteinExistence type="predicted"/>
<evidence type="ECO:0000313" key="2">
    <source>
        <dbReference type="Proteomes" id="UP001352852"/>
    </source>
</evidence>